<keyword evidence="1" id="KW-1133">Transmembrane helix</keyword>
<accession>A0A8S9KU68</accession>
<dbReference type="EMBL" id="QGKW02000717">
    <property type="protein sequence ID" value="KAF2599050.1"/>
    <property type="molecule type" value="Genomic_DNA"/>
</dbReference>
<evidence type="ECO:0000256" key="1">
    <source>
        <dbReference type="SAM" id="Phobius"/>
    </source>
</evidence>
<name>A0A8S9KU68_BRACR</name>
<gene>
    <name evidence="2" type="ORF">F2Q68_00011316</name>
</gene>
<feature type="transmembrane region" description="Helical" evidence="1">
    <location>
        <begin position="306"/>
        <end position="330"/>
    </location>
</feature>
<comment type="caution">
    <text evidence="2">The sequence shown here is derived from an EMBL/GenBank/DDBJ whole genome shotgun (WGS) entry which is preliminary data.</text>
</comment>
<keyword evidence="1" id="KW-0472">Membrane</keyword>
<keyword evidence="1" id="KW-0812">Transmembrane</keyword>
<organism evidence="2 3">
    <name type="scientific">Brassica cretica</name>
    <name type="common">Mustard</name>
    <dbReference type="NCBI Taxonomy" id="69181"/>
    <lineage>
        <taxon>Eukaryota</taxon>
        <taxon>Viridiplantae</taxon>
        <taxon>Streptophyta</taxon>
        <taxon>Embryophyta</taxon>
        <taxon>Tracheophyta</taxon>
        <taxon>Spermatophyta</taxon>
        <taxon>Magnoliopsida</taxon>
        <taxon>eudicotyledons</taxon>
        <taxon>Gunneridae</taxon>
        <taxon>Pentapetalae</taxon>
        <taxon>rosids</taxon>
        <taxon>malvids</taxon>
        <taxon>Brassicales</taxon>
        <taxon>Brassicaceae</taxon>
        <taxon>Brassiceae</taxon>
        <taxon>Brassica</taxon>
    </lineage>
</organism>
<evidence type="ECO:0000313" key="3">
    <source>
        <dbReference type="Proteomes" id="UP000712281"/>
    </source>
</evidence>
<evidence type="ECO:0000313" key="2">
    <source>
        <dbReference type="EMBL" id="KAF2599050.1"/>
    </source>
</evidence>
<protein>
    <recommendedName>
        <fullName evidence="4">Zinc finger GRF-type domain-containing protein</fullName>
    </recommendedName>
</protein>
<dbReference type="AlphaFoldDB" id="A0A8S9KU68"/>
<reference evidence="2" key="1">
    <citation type="submission" date="2019-12" db="EMBL/GenBank/DDBJ databases">
        <title>Genome sequencing and annotation of Brassica cretica.</title>
        <authorList>
            <person name="Studholme D.J."/>
            <person name="Sarris P.F."/>
        </authorList>
    </citation>
    <scope>NUCLEOTIDE SEQUENCE</scope>
    <source>
        <strain evidence="2">PFS-001/15</strain>
        <tissue evidence="2">Leaf</tissue>
    </source>
</reference>
<sequence length="331" mass="37166">MASLVKFEDGFPLVVLFSGFCSGLSVRRGVHGHGLDGWRQQSSSRLSERRHRQFWDTPRAAGLSFLGKNLLHQGLSRPSLRSLAATGRLFCSRLYFWFFLAASALGSKSGPQLFQFGYCSFLGPLFSFILQSATTLCVSSVTNSKILGFSQREAISLATPTARDFLHLIDDGLSPPRAQMDPAEERSERKRHKEYINMLRYVADSQYGIPTRCPCGGRIIDEVRGKEDYDTLPGKRFFTCKNYEDDGLHSRQPWVIGVQEEIECLTKRVEEAEKVIKRVPNLNKKIEILEVTGCTCLLVDSAGHGFYLATVFMFLSTCVIVHGLFCPLVLF</sequence>
<proteinExistence type="predicted"/>
<evidence type="ECO:0008006" key="4">
    <source>
        <dbReference type="Google" id="ProtNLM"/>
    </source>
</evidence>
<dbReference type="Proteomes" id="UP000712281">
    <property type="component" value="Unassembled WGS sequence"/>
</dbReference>